<dbReference type="OMA" id="MSFNGAY"/>
<proteinExistence type="predicted"/>
<sequence length="111" mass="13035">MSNFNRAYSAPRSYDLRAPYNVPMGEIQELRVVRPFSISSYQRNTVVEGFARDKTKKFPQGFPEQNPAEEYIRAVRDPCSGQYCFVKVGREQPFFAELQLERLYKKDTRVK</sequence>
<gene>
    <name evidence="1" type="ORF">Ocin01_07198</name>
</gene>
<name>A0A1D2N2I7_ORCCI</name>
<keyword evidence="2" id="KW-1185">Reference proteome</keyword>
<protein>
    <submittedName>
        <fullName evidence="1">Uncharacterized protein</fullName>
    </submittedName>
</protein>
<accession>A0A1D2N2I7</accession>
<evidence type="ECO:0000313" key="1">
    <source>
        <dbReference type="EMBL" id="ODM99482.1"/>
    </source>
</evidence>
<dbReference type="AlphaFoldDB" id="A0A1D2N2I7"/>
<dbReference type="Proteomes" id="UP000094527">
    <property type="component" value="Unassembled WGS sequence"/>
</dbReference>
<evidence type="ECO:0000313" key="2">
    <source>
        <dbReference type="Proteomes" id="UP000094527"/>
    </source>
</evidence>
<organism evidence="1 2">
    <name type="scientific">Orchesella cincta</name>
    <name type="common">Springtail</name>
    <name type="synonym">Podura cincta</name>
    <dbReference type="NCBI Taxonomy" id="48709"/>
    <lineage>
        <taxon>Eukaryota</taxon>
        <taxon>Metazoa</taxon>
        <taxon>Ecdysozoa</taxon>
        <taxon>Arthropoda</taxon>
        <taxon>Hexapoda</taxon>
        <taxon>Collembola</taxon>
        <taxon>Entomobryomorpha</taxon>
        <taxon>Entomobryoidea</taxon>
        <taxon>Orchesellidae</taxon>
        <taxon>Orchesellinae</taxon>
        <taxon>Orchesella</taxon>
    </lineage>
</organism>
<dbReference type="EMBL" id="LJIJ01000278">
    <property type="protein sequence ID" value="ODM99482.1"/>
    <property type="molecule type" value="Genomic_DNA"/>
</dbReference>
<comment type="caution">
    <text evidence="1">The sequence shown here is derived from an EMBL/GenBank/DDBJ whole genome shotgun (WGS) entry which is preliminary data.</text>
</comment>
<reference evidence="1 2" key="1">
    <citation type="journal article" date="2016" name="Genome Biol. Evol.">
        <title>Gene Family Evolution Reflects Adaptation to Soil Environmental Stressors in the Genome of the Collembolan Orchesella cincta.</title>
        <authorList>
            <person name="Faddeeva-Vakhrusheva A."/>
            <person name="Derks M.F."/>
            <person name="Anvar S.Y."/>
            <person name="Agamennone V."/>
            <person name="Suring W."/>
            <person name="Smit S."/>
            <person name="van Straalen N.M."/>
            <person name="Roelofs D."/>
        </authorList>
    </citation>
    <scope>NUCLEOTIDE SEQUENCE [LARGE SCALE GENOMIC DNA]</scope>
    <source>
        <tissue evidence="1">Mixed pool</tissue>
    </source>
</reference>
<dbReference type="OrthoDB" id="10436753at2759"/>